<feature type="transmembrane region" description="Helical" evidence="1">
    <location>
        <begin position="169"/>
        <end position="185"/>
    </location>
</feature>
<dbReference type="InterPro" id="IPR001433">
    <property type="entry name" value="OxRdtase_FAD/NAD-bd"/>
</dbReference>
<evidence type="ECO:0000313" key="3">
    <source>
        <dbReference type="EMBL" id="BBO77104.1"/>
    </source>
</evidence>
<dbReference type="PANTHER" id="PTHR47354">
    <property type="entry name" value="NADH OXIDOREDUCTASE HCR"/>
    <property type="match status" value="1"/>
</dbReference>
<feature type="transmembrane region" description="Helical" evidence="1">
    <location>
        <begin position="102"/>
        <end position="121"/>
    </location>
</feature>
<dbReference type="CDD" id="cd06198">
    <property type="entry name" value="FNR_like_3"/>
    <property type="match status" value="1"/>
</dbReference>
<dbReference type="SUPFAM" id="SSF63380">
    <property type="entry name" value="Riboflavin synthase domain-like"/>
    <property type="match status" value="1"/>
</dbReference>
<feature type="transmembrane region" description="Helical" evidence="1">
    <location>
        <begin position="29"/>
        <end position="50"/>
    </location>
</feature>
<dbReference type="GO" id="GO:0016491">
    <property type="term" value="F:oxidoreductase activity"/>
    <property type="evidence" value="ECO:0007669"/>
    <property type="project" value="InterPro"/>
</dbReference>
<dbReference type="InterPro" id="IPR013112">
    <property type="entry name" value="FAD-bd_8"/>
</dbReference>
<dbReference type="PRINTS" id="PR00410">
    <property type="entry name" value="PHEHYDRXLASE"/>
</dbReference>
<dbReference type="EMBL" id="AP021875">
    <property type="protein sequence ID" value="BBO77104.1"/>
    <property type="molecule type" value="Genomic_DNA"/>
</dbReference>
<dbReference type="InterPro" id="IPR039261">
    <property type="entry name" value="FNR_nucleotide-bd"/>
</dbReference>
<feature type="transmembrane region" description="Helical" evidence="1">
    <location>
        <begin position="141"/>
        <end position="157"/>
    </location>
</feature>
<keyword evidence="4" id="KW-1185">Reference proteome</keyword>
<proteinExistence type="predicted"/>
<evidence type="ECO:0000313" key="4">
    <source>
        <dbReference type="Proteomes" id="UP000427769"/>
    </source>
</evidence>
<protein>
    <submittedName>
        <fullName evidence="3">Iron reductase</fullName>
    </submittedName>
</protein>
<dbReference type="Proteomes" id="UP000427769">
    <property type="component" value="Chromosome"/>
</dbReference>
<keyword evidence="1" id="KW-0472">Membrane</keyword>
<keyword evidence="1" id="KW-0812">Transmembrane</keyword>
<sequence>MLLAGALAIPFHFESPSMWYKFGAAKISLRAGKMLGMAAGLMILLQLPLAGRLKLLDRIFSLPGLIRQHRWHAWAIVIMALIHPLCVLLAEGKLLIPLEMRYWPEWVGVGLLVVLLAQFACTQWRRPLKIAFHHWLTGHRIAGLITAALLIVHVRYVSETFTDNPPPRLAVLSAAGVFTLFWLWIRSTWLRTRRTPFSVTRVENIGRECTCVEVAPEKGAAMAYFPGQFAFVSFTSQILSREPHPFTLASTPSRPGTIQFAIRHCGDWTRQVETLAIGDRAYLQGPFGRFGHLLQASGQQELIMIAGGIGITPMLSMLRFMADHGDPRPITLIWSNRTRTQLVFTEEFQHLSAKLTGLRRVPIFTENADSGTPSGRLNRIMLQSLLSGCSRGSAVFLCGPPSMMTALTTELKALGFSARLIITETFGF</sequence>
<feature type="transmembrane region" description="Helical" evidence="1">
    <location>
        <begin position="71"/>
        <end position="90"/>
    </location>
</feature>
<dbReference type="KEGG" id="dwd:DSCW_45210"/>
<dbReference type="InterPro" id="IPR017927">
    <property type="entry name" value="FAD-bd_FR_type"/>
</dbReference>
<dbReference type="Pfam" id="PF00175">
    <property type="entry name" value="NAD_binding_1"/>
    <property type="match status" value="1"/>
</dbReference>
<dbReference type="PROSITE" id="PS51384">
    <property type="entry name" value="FAD_FR"/>
    <property type="match status" value="1"/>
</dbReference>
<dbReference type="SUPFAM" id="SSF52343">
    <property type="entry name" value="Ferredoxin reductase-like, C-terminal NADP-linked domain"/>
    <property type="match status" value="1"/>
</dbReference>
<accession>A0A5K7ZFI9</accession>
<dbReference type="Gene3D" id="2.40.30.10">
    <property type="entry name" value="Translation factors"/>
    <property type="match status" value="1"/>
</dbReference>
<feature type="domain" description="FAD-binding FR-type" evidence="2">
    <location>
        <begin position="192"/>
        <end position="293"/>
    </location>
</feature>
<reference evidence="3 4" key="1">
    <citation type="submission" date="2019-11" db="EMBL/GenBank/DDBJ databases">
        <title>Comparative genomics of hydrocarbon-degrading Desulfosarcina strains.</title>
        <authorList>
            <person name="Watanabe M."/>
            <person name="Kojima H."/>
            <person name="Fukui M."/>
        </authorList>
    </citation>
    <scope>NUCLEOTIDE SEQUENCE [LARGE SCALE GENOMIC DNA]</scope>
    <source>
        <strain evidence="3 4">PP31</strain>
    </source>
</reference>
<dbReference type="Pfam" id="PF08022">
    <property type="entry name" value="FAD_binding_8"/>
    <property type="match status" value="1"/>
</dbReference>
<dbReference type="InterPro" id="IPR050415">
    <property type="entry name" value="MRET"/>
</dbReference>
<evidence type="ECO:0000259" key="2">
    <source>
        <dbReference type="PROSITE" id="PS51384"/>
    </source>
</evidence>
<dbReference type="AlphaFoldDB" id="A0A5K7ZFI9"/>
<gene>
    <name evidence="3" type="ORF">DSCW_45210</name>
</gene>
<name>A0A5K7ZFI9_9BACT</name>
<organism evidence="3 4">
    <name type="scientific">Desulfosarcina widdelii</name>
    <dbReference type="NCBI Taxonomy" id="947919"/>
    <lineage>
        <taxon>Bacteria</taxon>
        <taxon>Pseudomonadati</taxon>
        <taxon>Thermodesulfobacteriota</taxon>
        <taxon>Desulfobacteria</taxon>
        <taxon>Desulfobacterales</taxon>
        <taxon>Desulfosarcinaceae</taxon>
        <taxon>Desulfosarcina</taxon>
    </lineage>
</organism>
<keyword evidence="1" id="KW-1133">Transmembrane helix</keyword>
<dbReference type="InterPro" id="IPR017938">
    <property type="entry name" value="Riboflavin_synthase-like_b-brl"/>
</dbReference>
<evidence type="ECO:0000256" key="1">
    <source>
        <dbReference type="SAM" id="Phobius"/>
    </source>
</evidence>
<dbReference type="Gene3D" id="3.40.50.80">
    <property type="entry name" value="Nucleotide-binding domain of ferredoxin-NADP reductase (FNR) module"/>
    <property type="match status" value="1"/>
</dbReference>
<dbReference type="PANTHER" id="PTHR47354:SF5">
    <property type="entry name" value="PROTEIN RFBI"/>
    <property type="match status" value="1"/>
</dbReference>